<dbReference type="EMBL" id="AVOT02004219">
    <property type="protein sequence ID" value="MBW0475734.1"/>
    <property type="molecule type" value="Genomic_DNA"/>
</dbReference>
<dbReference type="SUPFAM" id="SSF56300">
    <property type="entry name" value="Metallo-dependent phosphatases"/>
    <property type="match status" value="1"/>
</dbReference>
<evidence type="ECO:0000256" key="4">
    <source>
        <dbReference type="ARBA" id="ARBA00023136"/>
    </source>
</evidence>
<dbReference type="InterPro" id="IPR004843">
    <property type="entry name" value="Calcineurin-like_PHP"/>
</dbReference>
<evidence type="ECO:0000256" key="2">
    <source>
        <dbReference type="ARBA" id="ARBA00022692"/>
    </source>
</evidence>
<comment type="subcellular location">
    <subcellularLocation>
        <location evidence="1">Membrane</location>
        <topology evidence="1">Multi-pass membrane protein</topology>
    </subcellularLocation>
</comment>
<reference evidence="8" key="1">
    <citation type="submission" date="2021-03" db="EMBL/GenBank/DDBJ databases">
        <title>Draft genome sequence of rust myrtle Austropuccinia psidii MF-1, a brazilian biotype.</title>
        <authorList>
            <person name="Quecine M.C."/>
            <person name="Pachon D.M.R."/>
            <person name="Bonatelli M.L."/>
            <person name="Correr F.H."/>
            <person name="Franceschini L.M."/>
            <person name="Leite T.F."/>
            <person name="Margarido G.R.A."/>
            <person name="Almeida C.A."/>
            <person name="Ferrarezi J.A."/>
            <person name="Labate C.A."/>
        </authorList>
    </citation>
    <scope>NUCLEOTIDE SEQUENCE</scope>
    <source>
        <strain evidence="8">MF-1</strain>
    </source>
</reference>
<feature type="region of interest" description="Disordered" evidence="5">
    <location>
        <begin position="484"/>
        <end position="542"/>
    </location>
</feature>
<dbReference type="Proteomes" id="UP000765509">
    <property type="component" value="Unassembled WGS sequence"/>
</dbReference>
<keyword evidence="3 6" id="KW-1133">Transmembrane helix</keyword>
<evidence type="ECO:0000256" key="1">
    <source>
        <dbReference type="ARBA" id="ARBA00004141"/>
    </source>
</evidence>
<evidence type="ECO:0000313" key="8">
    <source>
        <dbReference type="EMBL" id="MBW0475734.1"/>
    </source>
</evidence>
<dbReference type="Pfam" id="PF00149">
    <property type="entry name" value="Metallophos"/>
    <property type="match status" value="1"/>
</dbReference>
<dbReference type="InterPro" id="IPR029052">
    <property type="entry name" value="Metallo-depent_PP-like"/>
</dbReference>
<dbReference type="OrthoDB" id="5977743at2759"/>
<gene>
    <name evidence="8" type="ORF">O181_015449</name>
</gene>
<protein>
    <recommendedName>
        <fullName evidence="7">Calcineurin-like phosphoesterase domain-containing protein</fullName>
    </recommendedName>
</protein>
<accession>A0A9Q3GQV1</accession>
<feature type="region of interest" description="Disordered" evidence="5">
    <location>
        <begin position="1"/>
        <end position="69"/>
    </location>
</feature>
<proteinExistence type="predicted"/>
<dbReference type="AlphaFoldDB" id="A0A9Q3GQV1"/>
<dbReference type="PANTHER" id="PTHR13315">
    <property type="entry name" value="METALLO PHOSPHOESTERASE RELATED"/>
    <property type="match status" value="1"/>
</dbReference>
<evidence type="ECO:0000313" key="9">
    <source>
        <dbReference type="Proteomes" id="UP000765509"/>
    </source>
</evidence>
<dbReference type="InterPro" id="IPR033308">
    <property type="entry name" value="PGAP5/Cdc1/Ted1"/>
</dbReference>
<evidence type="ECO:0000256" key="3">
    <source>
        <dbReference type="ARBA" id="ARBA00022989"/>
    </source>
</evidence>
<keyword evidence="4 6" id="KW-0472">Membrane</keyword>
<feature type="compositionally biased region" description="Polar residues" evidence="5">
    <location>
        <begin position="33"/>
        <end position="43"/>
    </location>
</feature>
<evidence type="ECO:0000259" key="7">
    <source>
        <dbReference type="Pfam" id="PF00149"/>
    </source>
</evidence>
<dbReference type="Gene3D" id="3.60.21.10">
    <property type="match status" value="1"/>
</dbReference>
<dbReference type="GO" id="GO:0016020">
    <property type="term" value="C:membrane"/>
    <property type="evidence" value="ECO:0007669"/>
    <property type="project" value="UniProtKB-SubCell"/>
</dbReference>
<evidence type="ECO:0000256" key="6">
    <source>
        <dbReference type="SAM" id="Phobius"/>
    </source>
</evidence>
<feature type="region of interest" description="Disordered" evidence="5">
    <location>
        <begin position="572"/>
        <end position="594"/>
    </location>
</feature>
<feature type="transmembrane region" description="Helical" evidence="6">
    <location>
        <begin position="447"/>
        <end position="466"/>
    </location>
</feature>
<dbReference type="GO" id="GO:0006506">
    <property type="term" value="P:GPI anchor biosynthetic process"/>
    <property type="evidence" value="ECO:0007669"/>
    <property type="project" value="InterPro"/>
</dbReference>
<sequence>MASVDFRFGSASHSHRPAPAPSPSPSSQRRSNQVESWRSQNTMAIPPFARDPTQSSVPSSGRLQHPTHRHSRRRFRTVSLLRIAWILSIVWGEWLCFRQTILSCHWPTPHEVASDEGLSQVAGQPFNVLIIADPQLPSMSYSYPTRAYLLRILSVKIIDNFMRKSWRLLLRSARPNAIVFLGDLLDGGVSTRDPIRFQSDVDRFYHTFAIPEHLSIANQNHSRIVYLAGNHDVGLFPSTSEANSSMARERFKKNWGSGKLNGALEWGNHSVIWLDAMDLIEEDKRAATGAAQESEGRVTQFIKGLGGPNMLLPKVLFTHVPLWRPENTSCGSLRESSQQIHQGAGFNYQNEVPEKLTKMVLETIQPTLVFSGDDHDYCQVTHTLTSSSLANPSPLQVHEISVKSFSMGMGVKQPGYHLLSLSNPARFARSPSDQTTFHKPCFLPDQIGIYTYIYLPLYLITLLVIFGPPAYKLIRNLTAVTRQQAKTNGLPIRPRSNHRKSLSRTLMFTKPPKSSLSSGSSSSAEDGRSDEESATGFASPQSRRSISMGLALDGGDGFHSPVMMSYHSPIDSAHEDRRHSHQSTSFGVDGQEGNYPTMFYGRNPSSRFQFDQSSWNPKPESFFIRVAALVGGKRLSESLKKWLIRKGLSNRNSGSGFRSASYRNRGIRGDRGLRNAVNDLWMVVFAPLDAFSSRGFDKYR</sequence>
<dbReference type="GO" id="GO:0016787">
    <property type="term" value="F:hydrolase activity"/>
    <property type="evidence" value="ECO:0007669"/>
    <property type="project" value="InterPro"/>
</dbReference>
<dbReference type="GO" id="GO:0005783">
    <property type="term" value="C:endoplasmic reticulum"/>
    <property type="evidence" value="ECO:0007669"/>
    <property type="project" value="TreeGrafter"/>
</dbReference>
<feature type="compositionally biased region" description="Polar residues" evidence="5">
    <location>
        <begin position="52"/>
        <end position="62"/>
    </location>
</feature>
<feature type="compositionally biased region" description="Low complexity" evidence="5">
    <location>
        <begin position="514"/>
        <end position="524"/>
    </location>
</feature>
<evidence type="ECO:0000256" key="5">
    <source>
        <dbReference type="SAM" id="MobiDB-lite"/>
    </source>
</evidence>
<feature type="domain" description="Calcineurin-like phosphoesterase" evidence="7">
    <location>
        <begin position="127"/>
        <end position="376"/>
    </location>
</feature>
<comment type="caution">
    <text evidence="8">The sequence shown here is derived from an EMBL/GenBank/DDBJ whole genome shotgun (WGS) entry which is preliminary data.</text>
</comment>
<keyword evidence="9" id="KW-1185">Reference proteome</keyword>
<keyword evidence="2 6" id="KW-0812">Transmembrane</keyword>
<dbReference type="PANTHER" id="PTHR13315:SF4">
    <property type="entry name" value="METALLOPHOSPHOESTERASE, ISOFORM E"/>
    <property type="match status" value="1"/>
</dbReference>
<name>A0A9Q3GQV1_9BASI</name>
<organism evidence="8 9">
    <name type="scientific">Austropuccinia psidii MF-1</name>
    <dbReference type="NCBI Taxonomy" id="1389203"/>
    <lineage>
        <taxon>Eukaryota</taxon>
        <taxon>Fungi</taxon>
        <taxon>Dikarya</taxon>
        <taxon>Basidiomycota</taxon>
        <taxon>Pucciniomycotina</taxon>
        <taxon>Pucciniomycetes</taxon>
        <taxon>Pucciniales</taxon>
        <taxon>Sphaerophragmiaceae</taxon>
        <taxon>Austropuccinia</taxon>
    </lineage>
</organism>